<comment type="caution">
    <text evidence="1">The sequence shown here is derived from an EMBL/GenBank/DDBJ whole genome shotgun (WGS) entry which is preliminary data.</text>
</comment>
<evidence type="ECO:0000313" key="1">
    <source>
        <dbReference type="EMBL" id="ETR66986.1"/>
    </source>
</evidence>
<dbReference type="InterPro" id="IPR000408">
    <property type="entry name" value="Reg_chr_condens"/>
</dbReference>
<name>A0A1V1NWX0_9BACT</name>
<dbReference type="GO" id="GO:0005085">
    <property type="term" value="F:guanyl-nucleotide exchange factor activity"/>
    <property type="evidence" value="ECO:0007669"/>
    <property type="project" value="TreeGrafter"/>
</dbReference>
<dbReference type="EMBL" id="ATBP01001622">
    <property type="protein sequence ID" value="ETR66986.1"/>
    <property type="molecule type" value="Genomic_DNA"/>
</dbReference>
<protein>
    <recommendedName>
        <fullName evidence="3">Cadherin domain-containing protein</fullName>
    </recommendedName>
</protein>
<dbReference type="Gene3D" id="2.130.10.30">
    <property type="entry name" value="Regulator of chromosome condensation 1/beta-lactamase-inhibitor protein II"/>
    <property type="match status" value="1"/>
</dbReference>
<evidence type="ECO:0008006" key="3">
    <source>
        <dbReference type="Google" id="ProtNLM"/>
    </source>
</evidence>
<dbReference type="Pfam" id="PF00415">
    <property type="entry name" value="RCC1"/>
    <property type="match status" value="1"/>
</dbReference>
<dbReference type="SUPFAM" id="SSF49384">
    <property type="entry name" value="Carbohydrate-binding domain"/>
    <property type="match status" value="1"/>
</dbReference>
<dbReference type="Gene3D" id="2.60.40.680">
    <property type="match status" value="1"/>
</dbReference>
<dbReference type="AlphaFoldDB" id="A0A1V1NWX0"/>
<dbReference type="GO" id="GO:0005737">
    <property type="term" value="C:cytoplasm"/>
    <property type="evidence" value="ECO:0007669"/>
    <property type="project" value="TreeGrafter"/>
</dbReference>
<sequence length="614" mass="67340">MWGLEKTFSSWELVTLRPDKSACFNVCSNLLLKGIPDWSVGEDYSVTVPISFINETDAPYTISAHALNPLLVIENEQQVYHNDYELEITPRPDQHGKTNIIIVAEDSNGEVASTEFILTVDPIPDAPELLSTIPQQITISQGTPYTSPVFYIKDVDTEPSNLSIRVTSSNHRLLPDDDIDYNCNYDNCYLTIPPISEYGTTEIELTLSDPTGFTSVASFACVIPEPKYLTICLVPDNVYTSIGEAVSISVMYDVSDKNTTLDDLGIRIHYDSTILTYLNATNHAPSYLGSSDQAEDPEHLDNDSNTDRLITFEWADINQNWPNKNLPCILVDLAFEVKSGITSNNTSINTGFTSLADEYEGQSENTTLYIDTRQAPELSFYASELTLLHMAQTMFTVSDADSDYLTIVAFSSDQMLVPDAFINLGHSDSNYITVRSSAHVPLSLTCYQADKNYGQAIITVEAYDDTGLSASQQISVSVSPFHSLTCENCEITQTMGMVAAGSSHYLVLKPNGRVMAGRVGYYGYPRTPLLIQGLSNIVSIQSGSSHNLALRSDGTVWSWGFNGNGELGDGSRIDQSLPVQILPLNNIVGIAAGDHHCLALQADGTVWAWGDLLL</sequence>
<gene>
    <name evidence="1" type="ORF">OMM_05382</name>
</gene>
<dbReference type="InterPro" id="IPR013783">
    <property type="entry name" value="Ig-like_fold"/>
</dbReference>
<dbReference type="SUPFAM" id="SSF50985">
    <property type="entry name" value="RCC1/BLIP-II"/>
    <property type="match status" value="1"/>
</dbReference>
<reference evidence="2" key="1">
    <citation type="submission" date="2012-11" db="EMBL/GenBank/DDBJ databases">
        <authorList>
            <person name="Lucero-Rivera Y.E."/>
            <person name="Tovar-Ramirez D."/>
        </authorList>
    </citation>
    <scope>NUCLEOTIDE SEQUENCE [LARGE SCALE GENOMIC DNA]</scope>
    <source>
        <strain evidence="2">Araruama</strain>
    </source>
</reference>
<dbReference type="PANTHER" id="PTHR45982">
    <property type="entry name" value="REGULATOR OF CHROMOSOME CONDENSATION"/>
    <property type="match status" value="1"/>
</dbReference>
<dbReference type="PANTHER" id="PTHR45982:SF1">
    <property type="entry name" value="REGULATOR OF CHROMOSOME CONDENSATION"/>
    <property type="match status" value="1"/>
</dbReference>
<accession>A0A1V1NWX0</accession>
<dbReference type="InterPro" id="IPR051553">
    <property type="entry name" value="Ran_GTPase-activating"/>
</dbReference>
<dbReference type="Proteomes" id="UP000189670">
    <property type="component" value="Unassembled WGS sequence"/>
</dbReference>
<dbReference type="GO" id="GO:0030246">
    <property type="term" value="F:carbohydrate binding"/>
    <property type="evidence" value="ECO:0007669"/>
    <property type="project" value="InterPro"/>
</dbReference>
<dbReference type="InterPro" id="IPR009091">
    <property type="entry name" value="RCC1/BLIP-II"/>
</dbReference>
<dbReference type="InterPro" id="IPR008965">
    <property type="entry name" value="CBM2/CBM3_carb-bd_dom_sf"/>
</dbReference>
<proteinExistence type="predicted"/>
<evidence type="ECO:0000313" key="2">
    <source>
        <dbReference type="Proteomes" id="UP000189670"/>
    </source>
</evidence>
<dbReference type="Gene3D" id="2.60.40.10">
    <property type="entry name" value="Immunoglobulins"/>
    <property type="match status" value="1"/>
</dbReference>
<dbReference type="PROSITE" id="PS50012">
    <property type="entry name" value="RCC1_3"/>
    <property type="match status" value="1"/>
</dbReference>
<organism evidence="1 2">
    <name type="scientific">Candidatus Magnetoglobus multicellularis str. Araruama</name>
    <dbReference type="NCBI Taxonomy" id="890399"/>
    <lineage>
        <taxon>Bacteria</taxon>
        <taxon>Pseudomonadati</taxon>
        <taxon>Thermodesulfobacteriota</taxon>
        <taxon>Desulfobacteria</taxon>
        <taxon>Desulfobacterales</taxon>
        <taxon>Desulfobacteraceae</taxon>
        <taxon>Candidatus Magnetoglobus</taxon>
    </lineage>
</organism>